<feature type="domain" description="RRM" evidence="5">
    <location>
        <begin position="262"/>
        <end position="339"/>
    </location>
</feature>
<evidence type="ECO:0000256" key="1">
    <source>
        <dbReference type="ARBA" id="ARBA00022884"/>
    </source>
</evidence>
<dbReference type="Proteomes" id="UP001141327">
    <property type="component" value="Unassembled WGS sequence"/>
</dbReference>
<dbReference type="InterPro" id="IPR035979">
    <property type="entry name" value="RBD_domain_sf"/>
</dbReference>
<keyword evidence="4" id="KW-0472">Membrane</keyword>
<comment type="caution">
    <text evidence="6">The sequence shown here is derived from an EMBL/GenBank/DDBJ whole genome shotgun (WGS) entry which is preliminary data.</text>
</comment>
<feature type="region of interest" description="Disordered" evidence="3">
    <location>
        <begin position="530"/>
        <end position="562"/>
    </location>
</feature>
<keyword evidence="7" id="KW-1185">Reference proteome</keyword>
<feature type="domain" description="RRM" evidence="5">
    <location>
        <begin position="172"/>
        <end position="245"/>
    </location>
</feature>
<accession>A0ABQ8UBH7</accession>
<keyword evidence="4" id="KW-1133">Transmembrane helix</keyword>
<protein>
    <submittedName>
        <fullName evidence="6">Nucleolin S homeolog</fullName>
    </submittedName>
</protein>
<dbReference type="PANTHER" id="PTHR48027">
    <property type="entry name" value="HETEROGENEOUS NUCLEAR RIBONUCLEOPROTEIN 87F-RELATED"/>
    <property type="match status" value="1"/>
</dbReference>
<dbReference type="Pfam" id="PF00076">
    <property type="entry name" value="RRM_1"/>
    <property type="match status" value="4"/>
</dbReference>
<organism evidence="6 7">
    <name type="scientific">Paratrimastix pyriformis</name>
    <dbReference type="NCBI Taxonomy" id="342808"/>
    <lineage>
        <taxon>Eukaryota</taxon>
        <taxon>Metamonada</taxon>
        <taxon>Preaxostyla</taxon>
        <taxon>Paratrimastigidae</taxon>
        <taxon>Paratrimastix</taxon>
    </lineage>
</organism>
<dbReference type="SUPFAM" id="SSF54928">
    <property type="entry name" value="RNA-binding domain, RBD"/>
    <property type="match status" value="4"/>
</dbReference>
<evidence type="ECO:0000259" key="5">
    <source>
        <dbReference type="PROSITE" id="PS50102"/>
    </source>
</evidence>
<keyword evidence="1 2" id="KW-0694">RNA-binding</keyword>
<feature type="region of interest" description="Disordered" evidence="3">
    <location>
        <begin position="337"/>
        <end position="359"/>
    </location>
</feature>
<feature type="domain" description="RRM" evidence="5">
    <location>
        <begin position="358"/>
        <end position="434"/>
    </location>
</feature>
<dbReference type="Gene3D" id="3.30.70.330">
    <property type="match status" value="4"/>
</dbReference>
<feature type="transmembrane region" description="Helical" evidence="4">
    <location>
        <begin position="25"/>
        <end position="47"/>
    </location>
</feature>
<feature type="transmembrane region" description="Helical" evidence="4">
    <location>
        <begin position="54"/>
        <end position="74"/>
    </location>
</feature>
<gene>
    <name evidence="6" type="ORF">PAPYR_8034</name>
</gene>
<proteinExistence type="predicted"/>
<dbReference type="EMBL" id="JAPMOS010000064">
    <property type="protein sequence ID" value="KAJ4456644.1"/>
    <property type="molecule type" value="Genomic_DNA"/>
</dbReference>
<dbReference type="PROSITE" id="PS50102">
    <property type="entry name" value="RRM"/>
    <property type="match status" value="4"/>
</dbReference>
<evidence type="ECO:0000256" key="2">
    <source>
        <dbReference type="PROSITE-ProRule" id="PRU00176"/>
    </source>
</evidence>
<keyword evidence="4" id="KW-0812">Transmembrane</keyword>
<evidence type="ECO:0000256" key="4">
    <source>
        <dbReference type="SAM" id="Phobius"/>
    </source>
</evidence>
<feature type="region of interest" description="Disordered" evidence="3">
    <location>
        <begin position="434"/>
        <end position="454"/>
    </location>
</feature>
<evidence type="ECO:0000313" key="7">
    <source>
        <dbReference type="Proteomes" id="UP001141327"/>
    </source>
</evidence>
<dbReference type="InterPro" id="IPR012677">
    <property type="entry name" value="Nucleotide-bd_a/b_plait_sf"/>
</dbReference>
<sequence length="562" mass="61899">MFVPLSQTALQQQGWFCRFLHPWRWASLIIPGWINLGPVGCQSPLYFTCLGDHLLLCLVGVLAAYLLIMAMHGWQAICGRVACCMLRGLEMECLAQDEEVFTQQVVTRLRKMETEMHRYPFVADEGTTLHATTGPGATCGTCIPAAPPEGGVRFVFAYRSAPVFGFSKMTSNTLFIGNLSYSTDENKLREHFTGCTAARIASSEGRSRGFGYVEFASAEAAQAAMNAASGSEIDGRPIKIDFATERSPRPQRSPQVNNPPSNTLFVANLSFEANQRQVEDAFRPYNVRGVRLMTDRETGRPRGFAYAEFATVEDAQAALQAMNGADISGRSLRLDFAQSERRSPQARTPQGPKNPPSNTLFIGGLSYSASEDMIRQAFSNCGEIKSVRLMVDAQGQAKGFGYIEFPTVEAAQAAMALNGAAIDGRTVRLDFAEARQERPARSPVAPAEGPKNPPSEKLFVGQLDFAATKEDLNAAFGRFGTITDVHIVMDKMTRRPKGFGYVSFQTVEQAQAAMQAMNGVAIRARPVRIDFAGERPARPERPAREPRQDRADREKENRPRRR</sequence>
<feature type="domain" description="RRM" evidence="5">
    <location>
        <begin position="456"/>
        <end position="534"/>
    </location>
</feature>
<dbReference type="InterPro" id="IPR000504">
    <property type="entry name" value="RRM_dom"/>
</dbReference>
<dbReference type="SMART" id="SM00360">
    <property type="entry name" value="RRM"/>
    <property type="match status" value="4"/>
</dbReference>
<name>A0ABQ8UBH7_9EUKA</name>
<reference evidence="6" key="1">
    <citation type="journal article" date="2022" name="bioRxiv">
        <title>Genomics of Preaxostyla Flagellates Illuminates Evolutionary Transitions and the Path Towards Mitochondrial Loss.</title>
        <authorList>
            <person name="Novak L.V.F."/>
            <person name="Treitli S.C."/>
            <person name="Pyrih J."/>
            <person name="Halakuc P."/>
            <person name="Pipaliya S.V."/>
            <person name="Vacek V."/>
            <person name="Brzon O."/>
            <person name="Soukal P."/>
            <person name="Eme L."/>
            <person name="Dacks J.B."/>
            <person name="Karnkowska A."/>
            <person name="Elias M."/>
            <person name="Hampl V."/>
        </authorList>
    </citation>
    <scope>NUCLEOTIDE SEQUENCE</scope>
    <source>
        <strain evidence="6">RCP-MX</strain>
    </source>
</reference>
<dbReference type="InterPro" id="IPR052462">
    <property type="entry name" value="SLIRP/GR-RBP-like"/>
</dbReference>
<evidence type="ECO:0000313" key="6">
    <source>
        <dbReference type="EMBL" id="KAJ4456644.1"/>
    </source>
</evidence>
<evidence type="ECO:0000256" key="3">
    <source>
        <dbReference type="SAM" id="MobiDB-lite"/>
    </source>
</evidence>